<keyword evidence="6" id="KW-0804">Transcription</keyword>
<dbReference type="InterPro" id="IPR001867">
    <property type="entry name" value="OmpR/PhoB-type_DNA-bd"/>
</dbReference>
<evidence type="ECO:0000256" key="3">
    <source>
        <dbReference type="ARBA" id="ARBA00023012"/>
    </source>
</evidence>
<evidence type="ECO:0000256" key="8">
    <source>
        <dbReference type="PROSITE-ProRule" id="PRU01091"/>
    </source>
</evidence>
<keyword evidence="2 7" id="KW-0597">Phosphoprotein</keyword>
<feature type="domain" description="Response regulatory" evidence="9">
    <location>
        <begin position="2"/>
        <end position="116"/>
    </location>
</feature>
<comment type="caution">
    <text evidence="11">The sequence shown here is derived from an EMBL/GenBank/DDBJ whole genome shotgun (WGS) entry which is preliminary data.</text>
</comment>
<dbReference type="GO" id="GO:0000976">
    <property type="term" value="F:transcription cis-regulatory region binding"/>
    <property type="evidence" value="ECO:0007669"/>
    <property type="project" value="TreeGrafter"/>
</dbReference>
<dbReference type="Gene3D" id="6.10.250.690">
    <property type="match status" value="1"/>
</dbReference>
<dbReference type="PANTHER" id="PTHR48111:SF22">
    <property type="entry name" value="REGULATOR OF RPOS"/>
    <property type="match status" value="1"/>
</dbReference>
<dbReference type="FunFam" id="1.10.10.10:FF:000005">
    <property type="entry name" value="Two-component system response regulator"/>
    <property type="match status" value="1"/>
</dbReference>
<dbReference type="GO" id="GO:0005829">
    <property type="term" value="C:cytosol"/>
    <property type="evidence" value="ECO:0007669"/>
    <property type="project" value="TreeGrafter"/>
</dbReference>
<dbReference type="InterPro" id="IPR016032">
    <property type="entry name" value="Sig_transdc_resp-reg_C-effctor"/>
</dbReference>
<dbReference type="RefSeq" id="WP_184674301.1">
    <property type="nucleotide sequence ID" value="NZ_BAABAI010000006.1"/>
</dbReference>
<evidence type="ECO:0000256" key="2">
    <source>
        <dbReference type="ARBA" id="ARBA00022553"/>
    </source>
</evidence>
<dbReference type="InterPro" id="IPR039420">
    <property type="entry name" value="WalR-like"/>
</dbReference>
<dbReference type="CDD" id="cd17627">
    <property type="entry name" value="REC_OmpR_PrrA-like"/>
    <property type="match status" value="1"/>
</dbReference>
<dbReference type="Pfam" id="PF00486">
    <property type="entry name" value="Trans_reg_C"/>
    <property type="match status" value="1"/>
</dbReference>
<dbReference type="SMART" id="SM00448">
    <property type="entry name" value="REC"/>
    <property type="match status" value="1"/>
</dbReference>
<comment type="subcellular location">
    <subcellularLocation>
        <location evidence="1">Cytoplasm</location>
    </subcellularLocation>
</comment>
<dbReference type="SUPFAM" id="SSF46894">
    <property type="entry name" value="C-terminal effector domain of the bipartite response regulators"/>
    <property type="match status" value="1"/>
</dbReference>
<evidence type="ECO:0000259" key="10">
    <source>
        <dbReference type="PROSITE" id="PS51755"/>
    </source>
</evidence>
<dbReference type="FunFam" id="3.40.50.2300:FF:000001">
    <property type="entry name" value="DNA-binding response regulator PhoB"/>
    <property type="match status" value="1"/>
</dbReference>
<dbReference type="GO" id="GO:0006355">
    <property type="term" value="P:regulation of DNA-templated transcription"/>
    <property type="evidence" value="ECO:0007669"/>
    <property type="project" value="InterPro"/>
</dbReference>
<dbReference type="InterPro" id="IPR001789">
    <property type="entry name" value="Sig_transdc_resp-reg_receiver"/>
</dbReference>
<evidence type="ECO:0000256" key="7">
    <source>
        <dbReference type="PROSITE-ProRule" id="PRU00169"/>
    </source>
</evidence>
<dbReference type="PROSITE" id="PS50110">
    <property type="entry name" value="RESPONSE_REGULATORY"/>
    <property type="match status" value="1"/>
</dbReference>
<dbReference type="Gene3D" id="1.10.10.10">
    <property type="entry name" value="Winged helix-like DNA-binding domain superfamily/Winged helix DNA-binding domain"/>
    <property type="match status" value="1"/>
</dbReference>
<gene>
    <name evidence="11" type="ORF">F4559_005981</name>
</gene>
<keyword evidence="5 8" id="KW-0238">DNA-binding</keyword>
<dbReference type="Proteomes" id="UP000542674">
    <property type="component" value="Unassembled WGS sequence"/>
</dbReference>
<dbReference type="CDD" id="cd00383">
    <property type="entry name" value="trans_reg_C"/>
    <property type="match status" value="1"/>
</dbReference>
<evidence type="ECO:0000313" key="11">
    <source>
        <dbReference type="EMBL" id="MBB4968622.1"/>
    </source>
</evidence>
<evidence type="ECO:0000313" key="12">
    <source>
        <dbReference type="Proteomes" id="UP000542674"/>
    </source>
</evidence>
<sequence>MRILVVDDDRAVRESLRRSLQFNGYQVDLAGDGLQALESVVDQRPDAMVLDVMMPRLDGLEVCRRLRSTGDDLPILVLTARDAVSDRVSGLDAGADDYLPKPFALEELLARLRALLRRAGPDDQDDERKRSVLRFADLELDPGTRDVRRGERPISLTRTEFALLELFLGHPKQVLTRSRILEDVWGYDFPTSGNALEVYVGYLRRKTEAEGEPRLLHTVRGVGYVLRETPP</sequence>
<name>A0A7W7T9Q2_9PSEU</name>
<feature type="domain" description="OmpR/PhoB-type" evidence="10">
    <location>
        <begin position="130"/>
        <end position="228"/>
    </location>
</feature>
<dbReference type="SUPFAM" id="SSF52172">
    <property type="entry name" value="CheY-like"/>
    <property type="match status" value="1"/>
</dbReference>
<dbReference type="AlphaFoldDB" id="A0A7W7T9Q2"/>
<dbReference type="InterPro" id="IPR011006">
    <property type="entry name" value="CheY-like_superfamily"/>
</dbReference>
<reference evidence="11 12" key="1">
    <citation type="submission" date="2020-08" db="EMBL/GenBank/DDBJ databases">
        <title>Sequencing the genomes of 1000 actinobacteria strains.</title>
        <authorList>
            <person name="Klenk H.-P."/>
        </authorList>
    </citation>
    <scope>NUCLEOTIDE SEQUENCE [LARGE SCALE GENOMIC DNA]</scope>
    <source>
        <strain evidence="11 12">DSM 45084</strain>
    </source>
</reference>
<keyword evidence="12" id="KW-1185">Reference proteome</keyword>
<dbReference type="InterPro" id="IPR036388">
    <property type="entry name" value="WH-like_DNA-bd_sf"/>
</dbReference>
<dbReference type="GO" id="GO:0032993">
    <property type="term" value="C:protein-DNA complex"/>
    <property type="evidence" value="ECO:0007669"/>
    <property type="project" value="TreeGrafter"/>
</dbReference>
<evidence type="ECO:0000256" key="6">
    <source>
        <dbReference type="ARBA" id="ARBA00023163"/>
    </source>
</evidence>
<organism evidence="11 12">
    <name type="scientific">Saccharothrix violaceirubra</name>
    <dbReference type="NCBI Taxonomy" id="413306"/>
    <lineage>
        <taxon>Bacteria</taxon>
        <taxon>Bacillati</taxon>
        <taxon>Actinomycetota</taxon>
        <taxon>Actinomycetes</taxon>
        <taxon>Pseudonocardiales</taxon>
        <taxon>Pseudonocardiaceae</taxon>
        <taxon>Saccharothrix</taxon>
    </lineage>
</organism>
<dbReference type="PROSITE" id="PS51755">
    <property type="entry name" value="OMPR_PHOB"/>
    <property type="match status" value="1"/>
</dbReference>
<accession>A0A7W7T9Q2</accession>
<proteinExistence type="predicted"/>
<keyword evidence="3" id="KW-0902">Two-component regulatory system</keyword>
<evidence type="ECO:0000256" key="1">
    <source>
        <dbReference type="ARBA" id="ARBA00004496"/>
    </source>
</evidence>
<dbReference type="PANTHER" id="PTHR48111">
    <property type="entry name" value="REGULATOR OF RPOS"/>
    <property type="match status" value="1"/>
</dbReference>
<dbReference type="Gene3D" id="3.40.50.2300">
    <property type="match status" value="1"/>
</dbReference>
<protein>
    <submittedName>
        <fullName evidence="11">Two-component system response regulator MprA</fullName>
    </submittedName>
</protein>
<keyword evidence="4" id="KW-0805">Transcription regulation</keyword>
<evidence type="ECO:0000259" key="9">
    <source>
        <dbReference type="PROSITE" id="PS50110"/>
    </source>
</evidence>
<evidence type="ECO:0000256" key="5">
    <source>
        <dbReference type="ARBA" id="ARBA00023125"/>
    </source>
</evidence>
<feature type="DNA-binding region" description="OmpR/PhoB-type" evidence="8">
    <location>
        <begin position="130"/>
        <end position="228"/>
    </location>
</feature>
<dbReference type="Pfam" id="PF00072">
    <property type="entry name" value="Response_reg"/>
    <property type="match status" value="1"/>
</dbReference>
<feature type="modified residue" description="4-aspartylphosphate" evidence="7">
    <location>
        <position position="51"/>
    </location>
</feature>
<dbReference type="SMART" id="SM00862">
    <property type="entry name" value="Trans_reg_C"/>
    <property type="match status" value="1"/>
</dbReference>
<evidence type="ECO:0000256" key="4">
    <source>
        <dbReference type="ARBA" id="ARBA00023015"/>
    </source>
</evidence>
<dbReference type="GO" id="GO:0000156">
    <property type="term" value="F:phosphorelay response regulator activity"/>
    <property type="evidence" value="ECO:0007669"/>
    <property type="project" value="TreeGrafter"/>
</dbReference>
<dbReference type="EMBL" id="JACHJS010000001">
    <property type="protein sequence ID" value="MBB4968622.1"/>
    <property type="molecule type" value="Genomic_DNA"/>
</dbReference>